<evidence type="ECO:0000256" key="2">
    <source>
        <dbReference type="ARBA" id="ARBA00022448"/>
    </source>
</evidence>
<feature type="transmembrane region" description="Helical" evidence="6">
    <location>
        <begin position="197"/>
        <end position="218"/>
    </location>
</feature>
<name>A0A4S4KLX8_9APHY</name>
<dbReference type="AlphaFoldDB" id="A0A4S4KLX8"/>
<feature type="transmembrane region" description="Helical" evidence="6">
    <location>
        <begin position="145"/>
        <end position="162"/>
    </location>
</feature>
<sequence length="320" mass="36680">MEEFHVTELPLTLQVKDAETTLEFARSNTEGTFYQSRAEADVQIRRRHFFSALSHTLANAVNRDADMVEYTAEEERAVTRKIDLRVLSLVVSSYICMSFTCAHRSASLNNNHWHIVNQFDRTNIGNAHVILAFNENYGVTNNNKWTLVLSIFYVGYCLLEMPANVLQRFFLSLTFWGLSSLSFVYSKGYAALLVLRVLLGIGEAGYYAGMIYYLSFWYKKHELATRIRWQFLYLIEAIPTLIMALVILFFLPPFPFSATFLTPRERAIAQARLNRDHKPQSHGGMNGWQGFKAVARDLNAWLLMLIYATCASLFYPTAAC</sequence>
<reference evidence="7 8" key="1">
    <citation type="submission" date="2019-02" db="EMBL/GenBank/DDBJ databases">
        <title>Genome sequencing of the rare red list fungi Phlebia centrifuga.</title>
        <authorList>
            <person name="Buettner E."/>
            <person name="Kellner H."/>
        </authorList>
    </citation>
    <scope>NUCLEOTIDE SEQUENCE [LARGE SCALE GENOMIC DNA]</scope>
    <source>
        <strain evidence="7 8">DSM 108282</strain>
    </source>
</reference>
<dbReference type="PANTHER" id="PTHR43791">
    <property type="entry name" value="PERMEASE-RELATED"/>
    <property type="match status" value="1"/>
</dbReference>
<evidence type="ECO:0000256" key="1">
    <source>
        <dbReference type="ARBA" id="ARBA00004141"/>
    </source>
</evidence>
<comment type="subcellular location">
    <subcellularLocation>
        <location evidence="1">Membrane</location>
        <topology evidence="1">Multi-pass membrane protein</topology>
    </subcellularLocation>
</comment>
<dbReference type="InterPro" id="IPR036259">
    <property type="entry name" value="MFS_trans_sf"/>
</dbReference>
<evidence type="ECO:0000256" key="3">
    <source>
        <dbReference type="ARBA" id="ARBA00022692"/>
    </source>
</evidence>
<keyword evidence="8" id="KW-1185">Reference proteome</keyword>
<evidence type="ECO:0000313" key="8">
    <source>
        <dbReference type="Proteomes" id="UP000309038"/>
    </source>
</evidence>
<comment type="caution">
    <text evidence="7">The sequence shown here is derived from an EMBL/GenBank/DDBJ whole genome shotgun (WGS) entry which is preliminary data.</text>
</comment>
<keyword evidence="3 6" id="KW-0812">Transmembrane</keyword>
<protein>
    <submittedName>
        <fullName evidence="7">Uncharacterized protein</fullName>
    </submittedName>
</protein>
<feature type="transmembrane region" description="Helical" evidence="6">
    <location>
        <begin position="298"/>
        <end position="318"/>
    </location>
</feature>
<evidence type="ECO:0000256" key="5">
    <source>
        <dbReference type="ARBA" id="ARBA00023136"/>
    </source>
</evidence>
<accession>A0A4S4KLX8</accession>
<evidence type="ECO:0000256" key="6">
    <source>
        <dbReference type="SAM" id="Phobius"/>
    </source>
</evidence>
<dbReference type="Gene3D" id="1.20.1250.20">
    <property type="entry name" value="MFS general substrate transporter like domains"/>
    <property type="match status" value="1"/>
</dbReference>
<dbReference type="Pfam" id="PF07690">
    <property type="entry name" value="MFS_1"/>
    <property type="match status" value="1"/>
</dbReference>
<dbReference type="Proteomes" id="UP000309038">
    <property type="component" value="Unassembled WGS sequence"/>
</dbReference>
<dbReference type="GO" id="GO:0022857">
    <property type="term" value="F:transmembrane transporter activity"/>
    <property type="evidence" value="ECO:0007669"/>
    <property type="project" value="InterPro"/>
</dbReference>
<dbReference type="InterPro" id="IPR011701">
    <property type="entry name" value="MFS"/>
</dbReference>
<gene>
    <name evidence="7" type="ORF">EW026_g2868</name>
</gene>
<dbReference type="SUPFAM" id="SSF103473">
    <property type="entry name" value="MFS general substrate transporter"/>
    <property type="match status" value="1"/>
</dbReference>
<evidence type="ECO:0000256" key="4">
    <source>
        <dbReference type="ARBA" id="ARBA00022989"/>
    </source>
</evidence>
<evidence type="ECO:0000313" key="7">
    <source>
        <dbReference type="EMBL" id="THG99488.1"/>
    </source>
</evidence>
<keyword evidence="2" id="KW-0813">Transport</keyword>
<dbReference type="GO" id="GO:0016020">
    <property type="term" value="C:membrane"/>
    <property type="evidence" value="ECO:0007669"/>
    <property type="project" value="UniProtKB-SubCell"/>
</dbReference>
<dbReference type="EMBL" id="SGPJ01000078">
    <property type="protein sequence ID" value="THG99488.1"/>
    <property type="molecule type" value="Genomic_DNA"/>
</dbReference>
<keyword evidence="5 6" id="KW-0472">Membrane</keyword>
<feature type="transmembrane region" description="Helical" evidence="6">
    <location>
        <begin position="230"/>
        <end position="251"/>
    </location>
</feature>
<proteinExistence type="predicted"/>
<organism evidence="7 8">
    <name type="scientific">Hermanssonia centrifuga</name>
    <dbReference type="NCBI Taxonomy" id="98765"/>
    <lineage>
        <taxon>Eukaryota</taxon>
        <taxon>Fungi</taxon>
        <taxon>Dikarya</taxon>
        <taxon>Basidiomycota</taxon>
        <taxon>Agaricomycotina</taxon>
        <taxon>Agaricomycetes</taxon>
        <taxon>Polyporales</taxon>
        <taxon>Meruliaceae</taxon>
        <taxon>Hermanssonia</taxon>
    </lineage>
</organism>
<keyword evidence="4 6" id="KW-1133">Transmembrane helix</keyword>
<dbReference type="PANTHER" id="PTHR43791:SF36">
    <property type="entry name" value="TRANSPORTER, PUTATIVE (AFU_ORTHOLOGUE AFUA_6G08340)-RELATED"/>
    <property type="match status" value="1"/>
</dbReference>